<evidence type="ECO:0000313" key="2">
    <source>
        <dbReference type="Proteomes" id="UP000798662"/>
    </source>
</evidence>
<proteinExistence type="predicted"/>
<dbReference type="EMBL" id="CM020618">
    <property type="protein sequence ID" value="KAK1859189.1"/>
    <property type="molecule type" value="Genomic_DNA"/>
</dbReference>
<organism evidence="1 2">
    <name type="scientific">Pyropia yezoensis</name>
    <name type="common">Susabi-nori</name>
    <name type="synonym">Porphyra yezoensis</name>
    <dbReference type="NCBI Taxonomy" id="2788"/>
    <lineage>
        <taxon>Eukaryota</taxon>
        <taxon>Rhodophyta</taxon>
        <taxon>Bangiophyceae</taxon>
        <taxon>Bangiales</taxon>
        <taxon>Bangiaceae</taxon>
        <taxon>Pyropia</taxon>
    </lineage>
</organism>
<reference evidence="1" key="1">
    <citation type="submission" date="2019-11" db="EMBL/GenBank/DDBJ databases">
        <title>Nori genome reveals adaptations in red seaweeds to the harsh intertidal environment.</title>
        <authorList>
            <person name="Wang D."/>
            <person name="Mao Y."/>
        </authorList>
    </citation>
    <scope>NUCLEOTIDE SEQUENCE</scope>
    <source>
        <tissue evidence="1">Gametophyte</tissue>
    </source>
</reference>
<evidence type="ECO:0000313" key="1">
    <source>
        <dbReference type="EMBL" id="KAK1859189.1"/>
    </source>
</evidence>
<accession>A0ACC3BMH7</accession>
<name>A0ACC3BMH7_PYRYE</name>
<comment type="caution">
    <text evidence="1">The sequence shown here is derived from an EMBL/GenBank/DDBJ whole genome shotgun (WGS) entry which is preliminary data.</text>
</comment>
<dbReference type="Proteomes" id="UP000798662">
    <property type="component" value="Chromosome 1"/>
</dbReference>
<keyword evidence="2" id="KW-1185">Reference proteome</keyword>
<gene>
    <name evidence="1" type="ORF">I4F81_001786</name>
</gene>
<sequence>MDEAFPGAGATTLSVSAATPSLVKQDERAPTITSVVYPPTAARAPVTLTATATSSGGGRRRVGGSTGATVPTRLTYQWYSQPRITARFSATVPPVLLVNETRSTLTLPSARPPCSRFDCGPVRGVFTCLFSPQWQVDTLAARKTTGTAAAAKGAFFAAIIADGPVPDGAELATAEVVKARTKKALVRSKADRRAAEAGLAADVQALAAAAAAADTAWAAAAAAATAVAAAAARRAVAAATAGRGATPAALRAEVTATAEAAAAAMAPPPPPPSAGVGGAGAAAAAVADRLAAATRTRGGAVRAAQLAALRAANERRAADVAAAEAAAAAAEAAAAAAAADDAGRVEAAAATYAAAFAGAPPGSPRAAAILDWAAAEADAAAPAAALLPARLVGRDGTLLTLRLPRLPPTPPHTVRLRVGALTTGRGAGVPGVGAMTVTDGSVSPPIPGVDVAELLARPGPHLAADVVLALVTAAAELSGGTGGGVGA</sequence>
<protein>
    <submittedName>
        <fullName evidence="1">Uncharacterized protein</fullName>
    </submittedName>
</protein>